<accession>A0A919S703</accession>
<organism evidence="1 2">
    <name type="scientific">Actinoplanes auranticolor</name>
    <dbReference type="NCBI Taxonomy" id="47988"/>
    <lineage>
        <taxon>Bacteria</taxon>
        <taxon>Bacillati</taxon>
        <taxon>Actinomycetota</taxon>
        <taxon>Actinomycetes</taxon>
        <taxon>Micromonosporales</taxon>
        <taxon>Micromonosporaceae</taxon>
        <taxon>Actinoplanes</taxon>
    </lineage>
</organism>
<protein>
    <recommendedName>
        <fullName evidence="3">Short subunit dehydrogenase</fullName>
    </recommendedName>
</protein>
<dbReference type="EMBL" id="BOQL01000018">
    <property type="protein sequence ID" value="GIM65942.1"/>
    <property type="molecule type" value="Genomic_DNA"/>
</dbReference>
<keyword evidence="2" id="KW-1185">Reference proteome</keyword>
<dbReference type="Gene3D" id="3.40.50.720">
    <property type="entry name" value="NAD(P)-binding Rossmann-like Domain"/>
    <property type="match status" value="1"/>
</dbReference>
<comment type="caution">
    <text evidence="1">The sequence shown here is derived from an EMBL/GenBank/DDBJ whole genome shotgun (WGS) entry which is preliminary data.</text>
</comment>
<dbReference type="InterPro" id="IPR002347">
    <property type="entry name" value="SDR_fam"/>
</dbReference>
<sequence length="160" mass="16455">MGPGLGLAVARRFGREGYPIALLSRRTDRHDIYLASLRNDGITAIAVAADITQPDQLHAAVTTTIDELGPIGATYFGPGAALRTYALTVNAALADTGVYAGALVIGGLVERGDIHRHAVAAVGPAAAASLPTLDPDTIAGTAWDLSARQNRPEATFNALG</sequence>
<proteinExistence type="predicted"/>
<dbReference type="PANTHER" id="PTHR43431:SF7">
    <property type="entry name" value="OXIDOREDUCTASE, SHORT CHAIN DEHYDROGENASE_REDUCTASE FAMILY (AFU_ORTHOLOGUE AFUA_5G14000)"/>
    <property type="match status" value="1"/>
</dbReference>
<evidence type="ECO:0000313" key="1">
    <source>
        <dbReference type="EMBL" id="GIM65942.1"/>
    </source>
</evidence>
<dbReference type="Proteomes" id="UP000681340">
    <property type="component" value="Unassembled WGS sequence"/>
</dbReference>
<reference evidence="1" key="1">
    <citation type="submission" date="2021-03" db="EMBL/GenBank/DDBJ databases">
        <title>Whole genome shotgun sequence of Actinoplanes auranticolor NBRC 12245.</title>
        <authorList>
            <person name="Komaki H."/>
            <person name="Tamura T."/>
        </authorList>
    </citation>
    <scope>NUCLEOTIDE SEQUENCE</scope>
    <source>
        <strain evidence="1">NBRC 12245</strain>
    </source>
</reference>
<dbReference type="SUPFAM" id="SSF51735">
    <property type="entry name" value="NAD(P)-binding Rossmann-fold domains"/>
    <property type="match status" value="1"/>
</dbReference>
<dbReference type="PANTHER" id="PTHR43431">
    <property type="entry name" value="OXIDOREDUCTASE, SHORT CHAIN DEHYDROGENASE/REDUCTASE FAMILY (AFU_ORTHOLOGUE AFUA_5G14000)"/>
    <property type="match status" value="1"/>
</dbReference>
<evidence type="ECO:0000313" key="2">
    <source>
        <dbReference type="Proteomes" id="UP000681340"/>
    </source>
</evidence>
<dbReference type="AlphaFoldDB" id="A0A919S703"/>
<dbReference type="Pfam" id="PF00106">
    <property type="entry name" value="adh_short"/>
    <property type="match status" value="1"/>
</dbReference>
<dbReference type="RefSeq" id="WP_212988133.1">
    <property type="nucleotide sequence ID" value="NZ_BAABEA010000009.1"/>
</dbReference>
<dbReference type="InterPro" id="IPR036291">
    <property type="entry name" value="NAD(P)-bd_dom_sf"/>
</dbReference>
<gene>
    <name evidence="1" type="ORF">Aau02nite_20820</name>
</gene>
<name>A0A919S703_9ACTN</name>
<evidence type="ECO:0008006" key="3">
    <source>
        <dbReference type="Google" id="ProtNLM"/>
    </source>
</evidence>